<dbReference type="PANTHER" id="PTHR38034:SF1">
    <property type="entry name" value="INNER MEMBRANE PROTEIN YPJD"/>
    <property type="match status" value="1"/>
</dbReference>
<dbReference type="AlphaFoldDB" id="A0A3B1A463"/>
<protein>
    <submittedName>
        <fullName evidence="3">Inner membrane protein YpjD</fullName>
    </submittedName>
</protein>
<dbReference type="PANTHER" id="PTHR38034">
    <property type="entry name" value="INNER MEMBRANE PROTEIN YPJD"/>
    <property type="match status" value="1"/>
</dbReference>
<reference evidence="3" key="1">
    <citation type="submission" date="2018-06" db="EMBL/GenBank/DDBJ databases">
        <authorList>
            <person name="Zhirakovskaya E."/>
        </authorList>
    </citation>
    <scope>NUCLEOTIDE SEQUENCE</scope>
</reference>
<accession>A0A3B1A463</accession>
<sequence>MSTIFFGSTAVILYFWVTFRLGTRLSKGIDGVKGKKLPIAVGMGAATLHGLVVYATLITESGLNLSFFNALSLLTWLVAFLLLVAAITKPIEHLGLVILPLAAISTALSLIFPAGQTHLNDAQVGLDLHILISILAFSLLNIAAIQALLLAIQNKHLHNRQPGGFVRALPPLQTMEQLLFQMIGAGFFLQTLSLASGFVFLDDMFAQHMVHKTILALAAWLFFATLLWGHWRYGWRGKTAVRWTLGGFSMLLLAYFGSKLVFELVLGR</sequence>
<proteinExistence type="predicted"/>
<dbReference type="GO" id="GO:0005886">
    <property type="term" value="C:plasma membrane"/>
    <property type="evidence" value="ECO:0007669"/>
    <property type="project" value="TreeGrafter"/>
</dbReference>
<feature type="transmembrane region" description="Helical" evidence="1">
    <location>
        <begin position="65"/>
        <end position="87"/>
    </location>
</feature>
<evidence type="ECO:0000313" key="3">
    <source>
        <dbReference type="EMBL" id="VAW87696.1"/>
    </source>
</evidence>
<feature type="transmembrane region" description="Helical" evidence="1">
    <location>
        <begin position="37"/>
        <end position="59"/>
    </location>
</feature>
<gene>
    <name evidence="3" type="ORF">MNBD_GAMMA16-1284</name>
</gene>
<feature type="transmembrane region" description="Helical" evidence="1">
    <location>
        <begin position="178"/>
        <end position="201"/>
    </location>
</feature>
<keyword evidence="1" id="KW-0812">Transmembrane</keyword>
<feature type="transmembrane region" description="Helical" evidence="1">
    <location>
        <begin position="213"/>
        <end position="231"/>
    </location>
</feature>
<name>A0A3B1A463_9ZZZZ</name>
<dbReference type="InterPro" id="IPR002541">
    <property type="entry name" value="Cyt_c_assembly"/>
</dbReference>
<evidence type="ECO:0000256" key="1">
    <source>
        <dbReference type="SAM" id="Phobius"/>
    </source>
</evidence>
<dbReference type="GO" id="GO:0020037">
    <property type="term" value="F:heme binding"/>
    <property type="evidence" value="ECO:0007669"/>
    <property type="project" value="InterPro"/>
</dbReference>
<feature type="domain" description="Cytochrome c assembly protein" evidence="2">
    <location>
        <begin position="46"/>
        <end position="264"/>
    </location>
</feature>
<keyword evidence="1" id="KW-0472">Membrane</keyword>
<organism evidence="3">
    <name type="scientific">hydrothermal vent metagenome</name>
    <dbReference type="NCBI Taxonomy" id="652676"/>
    <lineage>
        <taxon>unclassified sequences</taxon>
        <taxon>metagenomes</taxon>
        <taxon>ecological metagenomes</taxon>
    </lineage>
</organism>
<dbReference type="EMBL" id="UOFO01000129">
    <property type="protein sequence ID" value="VAW87696.1"/>
    <property type="molecule type" value="Genomic_DNA"/>
</dbReference>
<evidence type="ECO:0000259" key="2">
    <source>
        <dbReference type="Pfam" id="PF01578"/>
    </source>
</evidence>
<feature type="transmembrane region" description="Helical" evidence="1">
    <location>
        <begin position="243"/>
        <end position="262"/>
    </location>
</feature>
<dbReference type="InterPro" id="IPR052372">
    <property type="entry name" value="YpjD/HemX"/>
</dbReference>
<feature type="transmembrane region" description="Helical" evidence="1">
    <location>
        <begin position="94"/>
        <end position="116"/>
    </location>
</feature>
<feature type="transmembrane region" description="Helical" evidence="1">
    <location>
        <begin position="128"/>
        <end position="152"/>
    </location>
</feature>
<dbReference type="GO" id="GO:0017004">
    <property type="term" value="P:cytochrome complex assembly"/>
    <property type="evidence" value="ECO:0007669"/>
    <property type="project" value="InterPro"/>
</dbReference>
<feature type="transmembrane region" description="Helical" evidence="1">
    <location>
        <begin position="6"/>
        <end position="25"/>
    </location>
</feature>
<dbReference type="Pfam" id="PF01578">
    <property type="entry name" value="Cytochrom_C_asm"/>
    <property type="match status" value="1"/>
</dbReference>
<keyword evidence="1" id="KW-1133">Transmembrane helix</keyword>